<reference evidence="7 8" key="1">
    <citation type="submission" date="2019-11" db="EMBL/GenBank/DDBJ databases">
        <title>Comparative genomics of hydrocarbon-degrading Desulfosarcina strains.</title>
        <authorList>
            <person name="Watanabe M."/>
            <person name="Kojima H."/>
            <person name="Fukui M."/>
        </authorList>
    </citation>
    <scope>NUCLEOTIDE SEQUENCE [LARGE SCALE GENOMIC DNA]</scope>
    <source>
        <strain evidence="7 8">28bB2T</strain>
    </source>
</reference>
<feature type="compositionally biased region" description="Basic residues" evidence="5">
    <location>
        <begin position="9"/>
        <end position="28"/>
    </location>
</feature>
<feature type="region of interest" description="Disordered" evidence="5">
    <location>
        <begin position="1"/>
        <end position="57"/>
    </location>
</feature>
<dbReference type="AlphaFoldDB" id="A0A5K7ZPA2"/>
<name>A0A5K7ZPA2_9BACT</name>
<gene>
    <name evidence="7" type="ORF">DSCO28_32010</name>
</gene>
<protein>
    <recommendedName>
        <fullName evidence="6">Helicase ATP-binding domain-containing protein</fullName>
    </recommendedName>
</protein>
<dbReference type="InterPro" id="IPR001650">
    <property type="entry name" value="Helicase_C-like"/>
</dbReference>
<dbReference type="InterPro" id="IPR011545">
    <property type="entry name" value="DEAD/DEAH_box_helicase_dom"/>
</dbReference>
<keyword evidence="4" id="KW-0067">ATP-binding</keyword>
<evidence type="ECO:0000259" key="6">
    <source>
        <dbReference type="PROSITE" id="PS51192"/>
    </source>
</evidence>
<dbReference type="GO" id="GO:0055087">
    <property type="term" value="C:Ski complex"/>
    <property type="evidence" value="ECO:0007669"/>
    <property type="project" value="TreeGrafter"/>
</dbReference>
<dbReference type="SMART" id="SM00490">
    <property type="entry name" value="HELICc"/>
    <property type="match status" value="1"/>
</dbReference>
<dbReference type="EMBL" id="AP021876">
    <property type="protein sequence ID" value="BBO82635.1"/>
    <property type="molecule type" value="Genomic_DNA"/>
</dbReference>
<dbReference type="Gene3D" id="3.40.50.300">
    <property type="entry name" value="P-loop containing nucleotide triphosphate hydrolases"/>
    <property type="match status" value="2"/>
</dbReference>
<sequence length="718" mass="80140">MNRPPKGAPRGRRRYPSRKKHQGRRSARQSHFSPDADPQLKSVFSDIGTPKNRPFRPDRFQTEAVAAMTESDCLVTAPTGAGKTWIAVQTIRRVFDDGGRAWYASPLKALTNAKLIEFSEIFGTNQVGILTGDRKERPDAPVIVGTTEILRNQLYDAMHQGVSLNTDLVVLDEAHFLGDEERGVVWEETMIYLPPRIPLLMLSATVGNAGAIADWLTAIRGRPCRVVAERRRPVPLYPMVLDPGGTLLPLKAKGERSARRLHKKVERLVSGKKEPEFSRRRGLPPFGDILRVLKAFDLLPAIFFLKSRSDCDAALNLCHGAVPLTDEKKARIFDRIKRLTDNSPHLAHHRQRIHLEQAGVAAHHSGHLPGWKLVVESLMTEGLLTAVFATSTVAAGVNFPARTVVFFNSDRFNGVEFIPLDATQLHQMTGRAGRRGMDRIGFALAVPGRYMDLRLVARLLASRPDKVVSRIRINFSMVLNLLLSHTPGQVEELLKRSFATWLLMANAEESRQKSRMAGVHEVLWENFQRHLAFLKETGFVDTDDRLTSDGVWASQLRVDQPLLVAECLRQGLLPDTDAAQMAGVFACFVNERETDDRLEGRLVPNRLKKTVTRIQKKLTGFSRHMKSRGFDVRQLYLRPAAMTHAWASGYPWENVAGDYGMAEGNLAMLMMRTADNLRHTANLLNVFPDAAVTAREAIGLIMKPPVVEGSDADEGDDA</sequence>
<feature type="domain" description="Helicase ATP-binding" evidence="6">
    <location>
        <begin position="64"/>
        <end position="224"/>
    </location>
</feature>
<dbReference type="PANTHER" id="PTHR12131:SF1">
    <property type="entry name" value="ATP-DEPENDENT RNA HELICASE SUPV3L1, MITOCHONDRIAL-RELATED"/>
    <property type="match status" value="1"/>
</dbReference>
<dbReference type="InterPro" id="IPR050699">
    <property type="entry name" value="RNA-DNA_Helicase"/>
</dbReference>
<evidence type="ECO:0000313" key="8">
    <source>
        <dbReference type="Proteomes" id="UP000425960"/>
    </source>
</evidence>
<dbReference type="KEGG" id="dov:DSCO28_32010"/>
<evidence type="ECO:0000256" key="4">
    <source>
        <dbReference type="ARBA" id="ARBA00022840"/>
    </source>
</evidence>
<evidence type="ECO:0000256" key="1">
    <source>
        <dbReference type="ARBA" id="ARBA00022741"/>
    </source>
</evidence>
<dbReference type="Pfam" id="PF00270">
    <property type="entry name" value="DEAD"/>
    <property type="match status" value="1"/>
</dbReference>
<keyword evidence="1" id="KW-0547">Nucleotide-binding</keyword>
<accession>A0A5K7ZPA2</accession>
<proteinExistence type="predicted"/>
<dbReference type="InterPro" id="IPR012961">
    <property type="entry name" value="Ski2/MTR4_C"/>
</dbReference>
<organism evidence="7 8">
    <name type="scientific">Desulfosarcina ovata subsp. sediminis</name>
    <dbReference type="NCBI Taxonomy" id="885957"/>
    <lineage>
        <taxon>Bacteria</taxon>
        <taxon>Pseudomonadati</taxon>
        <taxon>Thermodesulfobacteriota</taxon>
        <taxon>Desulfobacteria</taxon>
        <taxon>Desulfobacterales</taxon>
        <taxon>Desulfosarcinaceae</taxon>
        <taxon>Desulfosarcina</taxon>
    </lineage>
</organism>
<dbReference type="InterPro" id="IPR014001">
    <property type="entry name" value="Helicase_ATP-bd"/>
</dbReference>
<dbReference type="PROSITE" id="PS51192">
    <property type="entry name" value="HELICASE_ATP_BIND_1"/>
    <property type="match status" value="1"/>
</dbReference>
<dbReference type="SMART" id="SM01142">
    <property type="entry name" value="DSHCT"/>
    <property type="match status" value="1"/>
</dbReference>
<dbReference type="GO" id="GO:0070478">
    <property type="term" value="P:nuclear-transcribed mRNA catabolic process, 3'-5' exonucleolytic nonsense-mediated decay"/>
    <property type="evidence" value="ECO:0007669"/>
    <property type="project" value="TreeGrafter"/>
</dbReference>
<evidence type="ECO:0000256" key="5">
    <source>
        <dbReference type="SAM" id="MobiDB-lite"/>
    </source>
</evidence>
<keyword evidence="3" id="KW-0347">Helicase</keyword>
<dbReference type="GO" id="GO:0005524">
    <property type="term" value="F:ATP binding"/>
    <property type="evidence" value="ECO:0007669"/>
    <property type="project" value="UniProtKB-KW"/>
</dbReference>
<dbReference type="Pfam" id="PF08148">
    <property type="entry name" value="DSHCT"/>
    <property type="match status" value="1"/>
</dbReference>
<evidence type="ECO:0000313" key="7">
    <source>
        <dbReference type="EMBL" id="BBO82635.1"/>
    </source>
</evidence>
<dbReference type="PANTHER" id="PTHR12131">
    <property type="entry name" value="ATP-DEPENDENT RNA AND DNA HELICASE"/>
    <property type="match status" value="1"/>
</dbReference>
<evidence type="ECO:0000256" key="3">
    <source>
        <dbReference type="ARBA" id="ARBA00022806"/>
    </source>
</evidence>
<dbReference type="GO" id="GO:0016787">
    <property type="term" value="F:hydrolase activity"/>
    <property type="evidence" value="ECO:0007669"/>
    <property type="project" value="UniProtKB-KW"/>
</dbReference>
<keyword evidence="2" id="KW-0378">Hydrolase</keyword>
<dbReference type="GO" id="GO:0003676">
    <property type="term" value="F:nucleic acid binding"/>
    <property type="evidence" value="ECO:0007669"/>
    <property type="project" value="InterPro"/>
</dbReference>
<dbReference type="InterPro" id="IPR027417">
    <property type="entry name" value="P-loop_NTPase"/>
</dbReference>
<dbReference type="Gene3D" id="1.10.3380.30">
    <property type="match status" value="1"/>
</dbReference>
<evidence type="ECO:0000256" key="2">
    <source>
        <dbReference type="ARBA" id="ARBA00022801"/>
    </source>
</evidence>
<dbReference type="SUPFAM" id="SSF52540">
    <property type="entry name" value="P-loop containing nucleoside triphosphate hydrolases"/>
    <property type="match status" value="1"/>
</dbReference>
<dbReference type="RefSeq" id="WP_155313148.1">
    <property type="nucleotide sequence ID" value="NZ_AP021876.1"/>
</dbReference>
<dbReference type="GO" id="GO:0004386">
    <property type="term" value="F:helicase activity"/>
    <property type="evidence" value="ECO:0007669"/>
    <property type="project" value="UniProtKB-KW"/>
</dbReference>
<dbReference type="SMART" id="SM00487">
    <property type="entry name" value="DEXDc"/>
    <property type="match status" value="1"/>
</dbReference>
<dbReference type="Proteomes" id="UP000425960">
    <property type="component" value="Chromosome"/>
</dbReference>